<dbReference type="Proteomes" id="UP000499080">
    <property type="component" value="Unassembled WGS sequence"/>
</dbReference>
<name>A0A4Y2A0F5_ARAVE</name>
<comment type="caution">
    <text evidence="1">The sequence shown here is derived from an EMBL/GenBank/DDBJ whole genome shotgun (WGS) entry which is preliminary data.</text>
</comment>
<dbReference type="EMBL" id="BGPR01000003">
    <property type="protein sequence ID" value="GBL73218.1"/>
    <property type="molecule type" value="Genomic_DNA"/>
</dbReference>
<sequence length="98" mass="11404">MKTAIYATLFHSISTDKKPQHAKCPKVQDSWCFYNSSNSKGMKPGDHKTNVKTPINEKHLSKILPIYQRLASSELLERYLRCHTQDENESLHNMIWSK</sequence>
<evidence type="ECO:0000313" key="2">
    <source>
        <dbReference type="Proteomes" id="UP000499080"/>
    </source>
</evidence>
<accession>A0A4Y2A0F5</accession>
<keyword evidence="2" id="KW-1185">Reference proteome</keyword>
<gene>
    <name evidence="1" type="ORF">AVEN_159279_1</name>
</gene>
<protein>
    <submittedName>
        <fullName evidence="1">Uncharacterized protein</fullName>
    </submittedName>
</protein>
<evidence type="ECO:0000313" key="1">
    <source>
        <dbReference type="EMBL" id="GBL73218.1"/>
    </source>
</evidence>
<proteinExistence type="predicted"/>
<dbReference type="OrthoDB" id="10060618at2759"/>
<dbReference type="AlphaFoldDB" id="A0A4Y2A0F5"/>
<organism evidence="1 2">
    <name type="scientific">Araneus ventricosus</name>
    <name type="common">Orbweaver spider</name>
    <name type="synonym">Epeira ventricosa</name>
    <dbReference type="NCBI Taxonomy" id="182803"/>
    <lineage>
        <taxon>Eukaryota</taxon>
        <taxon>Metazoa</taxon>
        <taxon>Ecdysozoa</taxon>
        <taxon>Arthropoda</taxon>
        <taxon>Chelicerata</taxon>
        <taxon>Arachnida</taxon>
        <taxon>Araneae</taxon>
        <taxon>Araneomorphae</taxon>
        <taxon>Entelegynae</taxon>
        <taxon>Araneoidea</taxon>
        <taxon>Araneidae</taxon>
        <taxon>Araneus</taxon>
    </lineage>
</organism>
<reference evidence="1 2" key="1">
    <citation type="journal article" date="2019" name="Sci. Rep.">
        <title>Orb-weaving spider Araneus ventricosus genome elucidates the spidroin gene catalogue.</title>
        <authorList>
            <person name="Kono N."/>
            <person name="Nakamura H."/>
            <person name="Ohtoshi R."/>
            <person name="Moran D.A.P."/>
            <person name="Shinohara A."/>
            <person name="Yoshida Y."/>
            <person name="Fujiwara M."/>
            <person name="Mori M."/>
            <person name="Tomita M."/>
            <person name="Arakawa K."/>
        </authorList>
    </citation>
    <scope>NUCLEOTIDE SEQUENCE [LARGE SCALE GENOMIC DNA]</scope>
</reference>